<dbReference type="PANTHER" id="PTHR33734">
    <property type="entry name" value="LYSM DOMAIN-CONTAINING GPI-ANCHORED PROTEIN 2"/>
    <property type="match status" value="1"/>
</dbReference>
<sequence>MANSAASMIELAATQVGYKEGRDNWTKYPPEVPGLGWAQNDAWCQTFISWLAVKTGNTDVVPITASCVTCTNWYKNKGRFYSSPRVGDLVMFGPSGGSHVELVVGVSDSEITTIGGNTSATYSATGDGVYRKKHDRSFSRIHGYCRPAYTSGSTSPGGSSGTWTVKRGQTLTAIAAALGVSIAAILALNPSIKDPDKINEGQVISVPAPATPGVPTGPGKPVDPPTAGSSELLPYALTVKQETFSPNDSQWAHARTIVEVGRERGLPTRAYVIAVATALQESTLRNLSYGDRDSLGLFQQRPSQGWGTPAQLQDPTYASNAFYREFQARSMAKWSDWRTRQLWEVADYVQRSGYPTYYARWERQAANMVATILGDGVPTEVPSTPAESPTSPPPAGARVIVREGQTLSGIAASLGVSLSRLLAANPQISNPDQIYPGQRINIPGRGGAAAELVVNPRKSKTPKTNTTAPVKQHKGKRHTIHCVHVTNVNVTVNNTINVIVVQPKPKPTEKPKPPVINKPEPTPIETPKEKEKEQEKKQPTKTQKEVKAA</sequence>
<dbReference type="EMBL" id="BIFH01000035">
    <property type="protein sequence ID" value="GCD99873.1"/>
    <property type="molecule type" value="Genomic_DNA"/>
</dbReference>
<keyword evidence="5" id="KW-1185">Reference proteome</keyword>
<accession>A0A401YZ61</accession>
<reference evidence="4 5" key="1">
    <citation type="submission" date="2018-12" db="EMBL/GenBank/DDBJ databases">
        <title>Draft genome sequence of Embleya hyalina NBRC 13850T.</title>
        <authorList>
            <person name="Komaki H."/>
            <person name="Hosoyama A."/>
            <person name="Kimura A."/>
            <person name="Ichikawa N."/>
            <person name="Tamura T."/>
        </authorList>
    </citation>
    <scope>NUCLEOTIDE SEQUENCE [LARGE SCALE GENOMIC DNA]</scope>
    <source>
        <strain evidence="4 5">NBRC 13850</strain>
    </source>
</reference>
<dbReference type="Pfam" id="PF05257">
    <property type="entry name" value="CHAP"/>
    <property type="match status" value="1"/>
</dbReference>
<dbReference type="SMART" id="SM00257">
    <property type="entry name" value="LysM"/>
    <property type="match status" value="2"/>
</dbReference>
<proteinExistence type="predicted"/>
<keyword evidence="4" id="KW-0449">Lipoprotein</keyword>
<dbReference type="Proteomes" id="UP000286931">
    <property type="component" value="Unassembled WGS sequence"/>
</dbReference>
<evidence type="ECO:0000313" key="5">
    <source>
        <dbReference type="Proteomes" id="UP000286931"/>
    </source>
</evidence>
<comment type="caution">
    <text evidence="4">The sequence shown here is derived from an EMBL/GenBank/DDBJ whole genome shotgun (WGS) entry which is preliminary data.</text>
</comment>
<dbReference type="CDD" id="cd00118">
    <property type="entry name" value="LysM"/>
    <property type="match status" value="2"/>
</dbReference>
<dbReference type="AlphaFoldDB" id="A0A401YZ61"/>
<evidence type="ECO:0000256" key="2">
    <source>
        <dbReference type="SAM" id="MobiDB-lite"/>
    </source>
</evidence>
<protein>
    <submittedName>
        <fullName evidence="4">Lipoprotein</fullName>
    </submittedName>
</protein>
<dbReference type="InterPro" id="IPR036779">
    <property type="entry name" value="LysM_dom_sf"/>
</dbReference>
<feature type="domain" description="LysM" evidence="3">
    <location>
        <begin position="397"/>
        <end position="442"/>
    </location>
</feature>
<dbReference type="GO" id="GO:0016787">
    <property type="term" value="F:hydrolase activity"/>
    <property type="evidence" value="ECO:0007669"/>
    <property type="project" value="UniProtKB-KW"/>
</dbReference>
<evidence type="ECO:0000313" key="4">
    <source>
        <dbReference type="EMBL" id="GCD99873.1"/>
    </source>
</evidence>
<name>A0A401YZ61_9ACTN</name>
<feature type="domain" description="LysM" evidence="3">
    <location>
        <begin position="161"/>
        <end position="206"/>
    </location>
</feature>
<dbReference type="SUPFAM" id="SSF54106">
    <property type="entry name" value="LysM domain"/>
    <property type="match status" value="2"/>
</dbReference>
<dbReference type="Gene3D" id="3.10.350.10">
    <property type="entry name" value="LysM domain"/>
    <property type="match status" value="2"/>
</dbReference>
<dbReference type="InterPro" id="IPR007921">
    <property type="entry name" value="CHAP_dom"/>
</dbReference>
<dbReference type="PANTHER" id="PTHR33734:SF22">
    <property type="entry name" value="MEMBRANE-BOUND LYTIC MUREIN TRANSGLYCOSYLASE D"/>
    <property type="match status" value="1"/>
</dbReference>
<dbReference type="PROSITE" id="PS51782">
    <property type="entry name" value="LYSM"/>
    <property type="match status" value="2"/>
</dbReference>
<organism evidence="4 5">
    <name type="scientific">Embleya hyalina</name>
    <dbReference type="NCBI Taxonomy" id="516124"/>
    <lineage>
        <taxon>Bacteria</taxon>
        <taxon>Bacillati</taxon>
        <taxon>Actinomycetota</taxon>
        <taxon>Actinomycetes</taxon>
        <taxon>Kitasatosporales</taxon>
        <taxon>Streptomycetaceae</taxon>
        <taxon>Embleya</taxon>
    </lineage>
</organism>
<keyword evidence="1" id="KW-0378">Hydrolase</keyword>
<gene>
    <name evidence="4" type="ORF">EHYA_07595</name>
</gene>
<dbReference type="InterPro" id="IPR018392">
    <property type="entry name" value="LysM"/>
</dbReference>
<feature type="region of interest" description="Disordered" evidence="2">
    <location>
        <begin position="457"/>
        <end position="477"/>
    </location>
</feature>
<feature type="region of interest" description="Disordered" evidence="2">
    <location>
        <begin position="503"/>
        <end position="549"/>
    </location>
</feature>
<evidence type="ECO:0000259" key="3">
    <source>
        <dbReference type="PROSITE" id="PS51782"/>
    </source>
</evidence>
<feature type="compositionally biased region" description="Basic and acidic residues" evidence="2">
    <location>
        <begin position="526"/>
        <end position="549"/>
    </location>
</feature>
<dbReference type="Pfam" id="PF01476">
    <property type="entry name" value="LysM"/>
    <property type="match status" value="2"/>
</dbReference>
<evidence type="ECO:0000256" key="1">
    <source>
        <dbReference type="ARBA" id="ARBA00022801"/>
    </source>
</evidence>
<dbReference type="OrthoDB" id="3476732at2"/>
<feature type="compositionally biased region" description="Pro residues" evidence="2">
    <location>
        <begin position="513"/>
        <end position="524"/>
    </location>
</feature>
<dbReference type="RefSeq" id="WP_126641640.1">
    <property type="nucleotide sequence ID" value="NZ_BIFH01000035.1"/>
</dbReference>